<comment type="caution">
    <text evidence="2">The sequence shown here is derived from an EMBL/GenBank/DDBJ whole genome shotgun (WGS) entry which is preliminary data.</text>
</comment>
<protein>
    <submittedName>
        <fullName evidence="2">Uncharacterized protein</fullName>
    </submittedName>
</protein>
<gene>
    <name evidence="2" type="ORF">FH715_18805</name>
</gene>
<dbReference type="Proteomes" id="UP000311713">
    <property type="component" value="Unassembled WGS sequence"/>
</dbReference>
<evidence type="ECO:0000313" key="3">
    <source>
        <dbReference type="Proteomes" id="UP000311713"/>
    </source>
</evidence>
<evidence type="ECO:0000256" key="1">
    <source>
        <dbReference type="SAM" id="MobiDB-lite"/>
    </source>
</evidence>
<feature type="region of interest" description="Disordered" evidence="1">
    <location>
        <begin position="1"/>
        <end position="64"/>
    </location>
</feature>
<dbReference type="AlphaFoldDB" id="A0A5C4UXS3"/>
<organism evidence="2 3">
    <name type="scientific">Streptomyces sedi</name>
    <dbReference type="NCBI Taxonomy" id="555059"/>
    <lineage>
        <taxon>Bacteria</taxon>
        <taxon>Bacillati</taxon>
        <taxon>Actinomycetota</taxon>
        <taxon>Actinomycetes</taxon>
        <taxon>Kitasatosporales</taxon>
        <taxon>Streptomycetaceae</taxon>
        <taxon>Streptomyces</taxon>
    </lineage>
</organism>
<keyword evidence="3" id="KW-1185">Reference proteome</keyword>
<accession>A0A5C4UXS3</accession>
<reference evidence="2 3" key="1">
    <citation type="submission" date="2019-06" db="EMBL/GenBank/DDBJ databases">
        <title>Draft genome of Streptomyces sedi sp. JCM16909.</title>
        <authorList>
            <person name="Klykleung N."/>
            <person name="Tanasupawat S."/>
            <person name="Kudo T."/>
            <person name="Yuki M."/>
            <person name="Ohkuma M."/>
        </authorList>
    </citation>
    <scope>NUCLEOTIDE SEQUENCE [LARGE SCALE GENOMIC DNA]</scope>
    <source>
        <strain evidence="2 3">JCM 16909</strain>
    </source>
</reference>
<dbReference type="EMBL" id="VDGT01000014">
    <property type="protein sequence ID" value="TNM28205.1"/>
    <property type="molecule type" value="Genomic_DNA"/>
</dbReference>
<dbReference type="RefSeq" id="WP_139646840.1">
    <property type="nucleotide sequence ID" value="NZ_BAAAZS010000028.1"/>
</dbReference>
<sequence>MSWFEGFAGAGDPGAGRSRDRRPGRGRRRPTGGRREERRRPAPSRPPGARPEGGPPTPADHPRYVWDRGVRLLAEAGRCPRCGVPQRRCAFARAAGLLRWLLERAGPGEHHLVCSVLLPDATLSASLGVEPAASSGGRAYGEEEAAVFCAVLAAGLVSGASGGLVLRTAEEPPRQSVRGWRLTAGRLLPLSEAQVFAAYCTDPTSGEPLPPEPDVDYRASPRPPTGACPGRREEATPG</sequence>
<name>A0A5C4UXS3_9ACTN</name>
<feature type="region of interest" description="Disordered" evidence="1">
    <location>
        <begin position="201"/>
        <end position="238"/>
    </location>
</feature>
<dbReference type="OrthoDB" id="3428054at2"/>
<evidence type="ECO:0000313" key="2">
    <source>
        <dbReference type="EMBL" id="TNM28205.1"/>
    </source>
</evidence>
<feature type="compositionally biased region" description="Pro residues" evidence="1">
    <location>
        <begin position="43"/>
        <end position="59"/>
    </location>
</feature>
<proteinExistence type="predicted"/>